<keyword evidence="3" id="KW-1185">Reference proteome</keyword>
<comment type="caution">
    <text evidence="2">The sequence shown here is derived from an EMBL/GenBank/DDBJ whole genome shotgun (WGS) entry which is preliminary data.</text>
</comment>
<protein>
    <submittedName>
        <fullName evidence="2">YchJ family protein</fullName>
    </submittedName>
</protein>
<accession>A0ABS1HFI9</accession>
<dbReference type="RefSeq" id="WP_200463674.1">
    <property type="nucleotide sequence ID" value="NZ_JAENRR010000006.1"/>
</dbReference>
<dbReference type="Gene3D" id="3.10.450.50">
    <property type="match status" value="1"/>
</dbReference>
<reference evidence="2 3" key="1">
    <citation type="submission" date="2021-01" db="EMBL/GenBank/DDBJ databases">
        <title>Carboxyliciviraga sp.nov., isolated from coastal sediments.</title>
        <authorList>
            <person name="Lu D."/>
            <person name="Zhang T."/>
        </authorList>
    </citation>
    <scope>NUCLEOTIDE SEQUENCE [LARGE SCALE GENOMIC DNA]</scope>
    <source>
        <strain evidence="2 3">N1Y132</strain>
    </source>
</reference>
<evidence type="ECO:0000313" key="3">
    <source>
        <dbReference type="Proteomes" id="UP000605676"/>
    </source>
</evidence>
<gene>
    <name evidence="2" type="ORF">JIV24_03765</name>
</gene>
<feature type="domain" description="YchJ-like middle NTF2-like" evidence="1">
    <location>
        <begin position="27"/>
        <end position="126"/>
    </location>
</feature>
<dbReference type="PANTHER" id="PTHR33747:SF1">
    <property type="entry name" value="ADENYLATE CYCLASE-ASSOCIATED CAP C-TERMINAL DOMAIN-CONTAINING PROTEIN"/>
    <property type="match status" value="1"/>
</dbReference>
<evidence type="ECO:0000259" key="1">
    <source>
        <dbReference type="Pfam" id="PF17775"/>
    </source>
</evidence>
<name>A0ABS1HFI9_9BACT</name>
<evidence type="ECO:0000313" key="2">
    <source>
        <dbReference type="EMBL" id="MBK3516445.1"/>
    </source>
</evidence>
<dbReference type="InterPro" id="IPR032710">
    <property type="entry name" value="NTF2-like_dom_sf"/>
</dbReference>
<dbReference type="NCBIfam" id="NF002486">
    <property type="entry name" value="PRK01752.1"/>
    <property type="match status" value="1"/>
</dbReference>
<dbReference type="Proteomes" id="UP000605676">
    <property type="component" value="Unassembled WGS sequence"/>
</dbReference>
<dbReference type="EMBL" id="JAENRR010000006">
    <property type="protein sequence ID" value="MBK3516445.1"/>
    <property type="molecule type" value="Genomic_DNA"/>
</dbReference>
<dbReference type="PANTHER" id="PTHR33747">
    <property type="entry name" value="UPF0225 PROTEIN SCO1677"/>
    <property type="match status" value="1"/>
</dbReference>
<dbReference type="InterPro" id="IPR048469">
    <property type="entry name" value="YchJ-like_M"/>
</dbReference>
<sequence>MNCPCASNQLYSQCCQPYINSKENAPTAEKLMRSRYTAFTLANVDYLMKTHHQNTRAINDKAEMKQWASSVQWMGLTVMNTSAGLATDTMGKVEFKALYIEQGVLQAIHEKSLFRKEKGKWYYVSGEHI</sequence>
<organism evidence="2 3">
    <name type="scientific">Carboxylicivirga marina</name>
    <dbReference type="NCBI Taxonomy" id="2800988"/>
    <lineage>
        <taxon>Bacteria</taxon>
        <taxon>Pseudomonadati</taxon>
        <taxon>Bacteroidota</taxon>
        <taxon>Bacteroidia</taxon>
        <taxon>Marinilabiliales</taxon>
        <taxon>Marinilabiliaceae</taxon>
        <taxon>Carboxylicivirga</taxon>
    </lineage>
</organism>
<proteinExistence type="predicted"/>
<dbReference type="Pfam" id="PF17775">
    <property type="entry name" value="YchJ_M-like"/>
    <property type="match status" value="1"/>
</dbReference>
<dbReference type="SUPFAM" id="SSF54427">
    <property type="entry name" value="NTF2-like"/>
    <property type="match status" value="1"/>
</dbReference>